<dbReference type="EMBL" id="WNTK01000007">
    <property type="protein sequence ID" value="KAG9480268.1"/>
    <property type="molecule type" value="Genomic_DNA"/>
</dbReference>
<keyword evidence="1" id="KW-0812">Transmembrane</keyword>
<dbReference type="AlphaFoldDB" id="A0A8J6F3X6"/>
<dbReference type="Proteomes" id="UP000770717">
    <property type="component" value="Unassembled WGS sequence"/>
</dbReference>
<organism evidence="2 3">
    <name type="scientific">Eleutherodactylus coqui</name>
    <name type="common">Puerto Rican coqui</name>
    <dbReference type="NCBI Taxonomy" id="57060"/>
    <lineage>
        <taxon>Eukaryota</taxon>
        <taxon>Metazoa</taxon>
        <taxon>Chordata</taxon>
        <taxon>Craniata</taxon>
        <taxon>Vertebrata</taxon>
        <taxon>Euteleostomi</taxon>
        <taxon>Amphibia</taxon>
        <taxon>Batrachia</taxon>
        <taxon>Anura</taxon>
        <taxon>Neobatrachia</taxon>
        <taxon>Hyloidea</taxon>
        <taxon>Eleutherodactylidae</taxon>
        <taxon>Eleutherodactylinae</taxon>
        <taxon>Eleutherodactylus</taxon>
        <taxon>Eleutherodactylus</taxon>
    </lineage>
</organism>
<proteinExistence type="predicted"/>
<evidence type="ECO:0000313" key="2">
    <source>
        <dbReference type="EMBL" id="KAG9480268.1"/>
    </source>
</evidence>
<gene>
    <name evidence="2" type="ORF">GDO78_011986</name>
</gene>
<accession>A0A8J6F3X6</accession>
<keyword evidence="1" id="KW-1133">Transmembrane helix</keyword>
<dbReference type="PANTHER" id="PTHR37367:SF1">
    <property type="entry name" value="CHROMOSOME 4 OPEN READING FRAME 3"/>
    <property type="match status" value="1"/>
</dbReference>
<keyword evidence="1" id="KW-0472">Membrane</keyword>
<dbReference type="Pfam" id="PF17696">
    <property type="entry name" value="ALN"/>
    <property type="match status" value="1"/>
</dbReference>
<sequence>METRQRTQQGSGSAELAERRREAQGCLQTLSQHSYWFDLWIFLLFDLVLLAFILLLP</sequence>
<name>A0A8J6F3X6_ELECQ</name>
<keyword evidence="3" id="KW-1185">Reference proteome</keyword>
<evidence type="ECO:0000313" key="3">
    <source>
        <dbReference type="Proteomes" id="UP000770717"/>
    </source>
</evidence>
<feature type="transmembrane region" description="Helical" evidence="1">
    <location>
        <begin position="39"/>
        <end position="56"/>
    </location>
</feature>
<protein>
    <submittedName>
        <fullName evidence="2">Uncharacterized protein</fullName>
    </submittedName>
</protein>
<dbReference type="PANTHER" id="PTHR37367">
    <property type="entry name" value="CHROMOSOME 4 OPEN READING FRAME 3"/>
    <property type="match status" value="1"/>
</dbReference>
<evidence type="ECO:0000256" key="1">
    <source>
        <dbReference type="SAM" id="Phobius"/>
    </source>
</evidence>
<reference evidence="2" key="1">
    <citation type="thesis" date="2020" institute="ProQuest LLC" country="789 East Eisenhower Parkway, Ann Arbor, MI, USA">
        <title>Comparative Genomics and Chromosome Evolution.</title>
        <authorList>
            <person name="Mudd A.B."/>
        </authorList>
    </citation>
    <scope>NUCLEOTIDE SEQUENCE</scope>
    <source>
        <strain evidence="2">HN-11 Male</strain>
        <tissue evidence="2">Kidney and liver</tissue>
    </source>
</reference>
<comment type="caution">
    <text evidence="2">The sequence shown here is derived from an EMBL/GenBank/DDBJ whole genome shotgun (WGS) entry which is preliminary data.</text>
</comment>
<dbReference type="InterPro" id="IPR038780">
    <property type="entry name" value="ALN"/>
</dbReference>